<dbReference type="EMBL" id="CM055110">
    <property type="protein sequence ID" value="KAJ7520682.1"/>
    <property type="molecule type" value="Genomic_DNA"/>
</dbReference>
<protein>
    <submittedName>
        <fullName evidence="1">Uncharacterized protein</fullName>
    </submittedName>
</protein>
<dbReference type="Proteomes" id="UP001162992">
    <property type="component" value="Chromosome 19"/>
</dbReference>
<gene>
    <name evidence="1" type="ORF">O6H91_19G017100</name>
</gene>
<comment type="caution">
    <text evidence="1">The sequence shown here is derived from an EMBL/GenBank/DDBJ whole genome shotgun (WGS) entry which is preliminary data.</text>
</comment>
<evidence type="ECO:0000313" key="2">
    <source>
        <dbReference type="Proteomes" id="UP001162992"/>
    </source>
</evidence>
<evidence type="ECO:0000313" key="1">
    <source>
        <dbReference type="EMBL" id="KAJ7520682.1"/>
    </source>
</evidence>
<sequence length="361" mass="41633">MEWELSKENVQPLRKGRNVQILNQALKANNDCSIKSGLVEHRRKMLEDIDNYVGDDPLQPWLKCIEWVKEAYPSGGAQSGLLPLLELCARTFCSSDQYKSDLRYLNVWIEYANRCTDPKDIYVFLEVNNIGQTHALFYESYAAYLEHCKYYSRANDIYDLGLCRHAEPAERLQNSYRLFLQRTARNSKQFLDQDRTEKSMHDGQVRTFGSAIGPLQPRNGKLLSQSLHQNANNKSASKQKFSIFVDPKFKSGSKPTTAGNRSGMPEFISPIWKNLGSQAEMRKENIKQPSTWTTTKLNPQRTIATPMQTFEVFADEECTKKRPENNSQAQVSSALPLRLEHIQDMKRETDMLRQTPLRHFL</sequence>
<accession>A0ACC2ATU8</accession>
<reference evidence="2" key="1">
    <citation type="journal article" date="2024" name="Proc. Natl. Acad. Sci. U.S.A.">
        <title>Extraordinary preservation of gene collinearity over three hundred million years revealed in homosporous lycophytes.</title>
        <authorList>
            <person name="Li C."/>
            <person name="Wickell D."/>
            <person name="Kuo L.Y."/>
            <person name="Chen X."/>
            <person name="Nie B."/>
            <person name="Liao X."/>
            <person name="Peng D."/>
            <person name="Ji J."/>
            <person name="Jenkins J."/>
            <person name="Williams M."/>
            <person name="Shu S."/>
            <person name="Plott C."/>
            <person name="Barry K."/>
            <person name="Rajasekar S."/>
            <person name="Grimwood J."/>
            <person name="Han X."/>
            <person name="Sun S."/>
            <person name="Hou Z."/>
            <person name="He W."/>
            <person name="Dai G."/>
            <person name="Sun C."/>
            <person name="Schmutz J."/>
            <person name="Leebens-Mack J.H."/>
            <person name="Li F.W."/>
            <person name="Wang L."/>
        </authorList>
    </citation>
    <scope>NUCLEOTIDE SEQUENCE [LARGE SCALE GENOMIC DNA]</scope>
    <source>
        <strain evidence="2">cv. PW_Plant_1</strain>
    </source>
</reference>
<keyword evidence="2" id="KW-1185">Reference proteome</keyword>
<name>A0ACC2ATU8_DIPCM</name>
<organism evidence="1 2">
    <name type="scientific">Diphasiastrum complanatum</name>
    <name type="common">Issler's clubmoss</name>
    <name type="synonym">Lycopodium complanatum</name>
    <dbReference type="NCBI Taxonomy" id="34168"/>
    <lineage>
        <taxon>Eukaryota</taxon>
        <taxon>Viridiplantae</taxon>
        <taxon>Streptophyta</taxon>
        <taxon>Embryophyta</taxon>
        <taxon>Tracheophyta</taxon>
        <taxon>Lycopodiopsida</taxon>
        <taxon>Lycopodiales</taxon>
        <taxon>Lycopodiaceae</taxon>
        <taxon>Lycopodioideae</taxon>
        <taxon>Diphasiastrum</taxon>
    </lineage>
</organism>
<proteinExistence type="predicted"/>